<keyword evidence="6" id="KW-1185">Reference proteome</keyword>
<feature type="compositionally biased region" description="Basic residues" evidence="3">
    <location>
        <begin position="10"/>
        <end position="24"/>
    </location>
</feature>
<dbReference type="CDD" id="cd00067">
    <property type="entry name" value="GAL4"/>
    <property type="match status" value="1"/>
</dbReference>
<dbReference type="SUPFAM" id="SSF57701">
    <property type="entry name" value="Zn2/Cys6 DNA-binding domain"/>
    <property type="match status" value="1"/>
</dbReference>
<dbReference type="Pfam" id="PF00172">
    <property type="entry name" value="Zn_clus"/>
    <property type="match status" value="1"/>
</dbReference>
<dbReference type="GO" id="GO:0008270">
    <property type="term" value="F:zinc ion binding"/>
    <property type="evidence" value="ECO:0007669"/>
    <property type="project" value="InterPro"/>
</dbReference>
<feature type="region of interest" description="Disordered" evidence="3">
    <location>
        <begin position="80"/>
        <end position="106"/>
    </location>
</feature>
<evidence type="ECO:0000259" key="4">
    <source>
        <dbReference type="PROSITE" id="PS50048"/>
    </source>
</evidence>
<dbReference type="GO" id="GO:0005634">
    <property type="term" value="C:nucleus"/>
    <property type="evidence" value="ECO:0007669"/>
    <property type="project" value="UniProtKB-SubCell"/>
</dbReference>
<protein>
    <recommendedName>
        <fullName evidence="4">Zn(2)-C6 fungal-type domain-containing protein</fullName>
    </recommendedName>
</protein>
<organism evidence="5 6">
    <name type="scientific">Geosmithia morbida</name>
    <dbReference type="NCBI Taxonomy" id="1094350"/>
    <lineage>
        <taxon>Eukaryota</taxon>
        <taxon>Fungi</taxon>
        <taxon>Dikarya</taxon>
        <taxon>Ascomycota</taxon>
        <taxon>Pezizomycotina</taxon>
        <taxon>Sordariomycetes</taxon>
        <taxon>Hypocreomycetidae</taxon>
        <taxon>Hypocreales</taxon>
        <taxon>Bionectriaceae</taxon>
        <taxon>Geosmithia</taxon>
    </lineage>
</organism>
<accession>A0A9P4YRV2</accession>
<feature type="region of interest" description="Disordered" evidence="3">
    <location>
        <begin position="448"/>
        <end position="467"/>
    </location>
</feature>
<dbReference type="Pfam" id="PF11951">
    <property type="entry name" value="Fungal_trans_2"/>
    <property type="match status" value="1"/>
</dbReference>
<dbReference type="GO" id="GO:0000976">
    <property type="term" value="F:transcription cis-regulatory region binding"/>
    <property type="evidence" value="ECO:0007669"/>
    <property type="project" value="TreeGrafter"/>
</dbReference>
<dbReference type="GO" id="GO:0045944">
    <property type="term" value="P:positive regulation of transcription by RNA polymerase II"/>
    <property type="evidence" value="ECO:0007669"/>
    <property type="project" value="TreeGrafter"/>
</dbReference>
<dbReference type="PANTHER" id="PTHR37534">
    <property type="entry name" value="TRANSCRIPTIONAL ACTIVATOR PROTEIN UGA3"/>
    <property type="match status" value="1"/>
</dbReference>
<dbReference type="Proteomes" id="UP000749293">
    <property type="component" value="Unassembled WGS sequence"/>
</dbReference>
<dbReference type="PANTHER" id="PTHR37534:SF11">
    <property type="entry name" value="ZN(II)2CYS6 TRANSCRIPTION FACTOR (EUROFUNG)"/>
    <property type="match status" value="1"/>
</dbReference>
<proteinExistence type="predicted"/>
<name>A0A9P4YRV2_9HYPO</name>
<dbReference type="SMART" id="SM00066">
    <property type="entry name" value="GAL4"/>
    <property type="match status" value="1"/>
</dbReference>
<dbReference type="GO" id="GO:0000981">
    <property type="term" value="F:DNA-binding transcription factor activity, RNA polymerase II-specific"/>
    <property type="evidence" value="ECO:0007669"/>
    <property type="project" value="InterPro"/>
</dbReference>
<feature type="domain" description="Zn(2)-C6 fungal-type" evidence="4">
    <location>
        <begin position="29"/>
        <end position="57"/>
    </location>
</feature>
<sequence>MNQQPSLEKAKKHPGPRSKTKGLNRSRAGCLTCKQKHVKCDETRPTCRKCAQKGWTCGGYSSGVKWSYKHQHTFVGVRPSANTSSRAATEEAVEREPSQALSDDGTSSLQPFIFDNVFSPSSLPMPLNGVENGDGNGVIEEVGYQTCVIDDPVLLSWPEDDDLVPILDNTPEQPCFPQNQSDTSSTITTLDHDYTNNMFDILTVRIPPMPSSSVTGPEATLKLINNWFDMVCPAWSGFDSDVNMNRRLAYDFWQSSSTVFHSLQKAVDAEVLGEAGTDITLHPWTGISSTTSRLFARSMRLCRTYRRRITNPTGRAISLSTAMHEIEEAQKLEERLLELNFSPPTSQVNTDTGDGKTPWFHLARIAESYQLASLLLLYVTFPDLVSIRLPHESVLVGEDDVPWDKWIVPLTLRLISVLEQIPPDSGSRVMQPLLYICASTGLRYNLPSPPSDLSPGENTIHRPRSTEQRSWTRISDRGILDYVGQIHAGDDDEISEPPAISKTAVDIGSARNFIMYRLSVLESTLQPKPIVVAQNLVKAIWDAYDSEPTTSASVHWLDVMKKGDLISLFG</sequence>
<evidence type="ECO:0000313" key="5">
    <source>
        <dbReference type="EMBL" id="KAF4121392.1"/>
    </source>
</evidence>
<dbReference type="PROSITE" id="PS00463">
    <property type="entry name" value="ZN2_CY6_FUNGAL_1"/>
    <property type="match status" value="1"/>
</dbReference>
<comment type="caution">
    <text evidence="5">The sequence shown here is derived from an EMBL/GenBank/DDBJ whole genome shotgun (WGS) entry which is preliminary data.</text>
</comment>
<dbReference type="RefSeq" id="XP_035320044.1">
    <property type="nucleotide sequence ID" value="XM_035463780.1"/>
</dbReference>
<gene>
    <name evidence="5" type="ORF">GMORB2_1799</name>
</gene>
<dbReference type="InterPro" id="IPR036864">
    <property type="entry name" value="Zn2-C6_fun-type_DNA-bd_sf"/>
</dbReference>
<dbReference type="PROSITE" id="PS50048">
    <property type="entry name" value="ZN2_CY6_FUNGAL_2"/>
    <property type="match status" value="1"/>
</dbReference>
<evidence type="ECO:0000256" key="3">
    <source>
        <dbReference type="SAM" id="MobiDB-lite"/>
    </source>
</evidence>
<comment type="subcellular location">
    <subcellularLocation>
        <location evidence="1">Nucleus</location>
    </subcellularLocation>
</comment>
<feature type="compositionally biased region" description="Basic and acidic residues" evidence="3">
    <location>
        <begin position="88"/>
        <end position="97"/>
    </location>
</feature>
<dbReference type="Gene3D" id="4.10.240.10">
    <property type="entry name" value="Zn(2)-C6 fungal-type DNA-binding domain"/>
    <property type="match status" value="1"/>
</dbReference>
<dbReference type="OrthoDB" id="4835445at2759"/>
<feature type="region of interest" description="Disordered" evidence="3">
    <location>
        <begin position="1"/>
        <end position="26"/>
    </location>
</feature>
<dbReference type="EMBL" id="JAANYQ010000012">
    <property type="protein sequence ID" value="KAF4121392.1"/>
    <property type="molecule type" value="Genomic_DNA"/>
</dbReference>
<dbReference type="AlphaFoldDB" id="A0A9P4YRV2"/>
<dbReference type="InterPro" id="IPR021858">
    <property type="entry name" value="Fun_TF"/>
</dbReference>
<dbReference type="GeneID" id="55968029"/>
<evidence type="ECO:0000313" key="6">
    <source>
        <dbReference type="Proteomes" id="UP000749293"/>
    </source>
</evidence>
<reference evidence="5" key="1">
    <citation type="submission" date="2020-03" db="EMBL/GenBank/DDBJ databases">
        <title>Site-based positive gene gene selection in Geosmithia morbida across the United States reveals a broad range of putative effectors and factors for local host and environmental adapation.</title>
        <authorList>
            <person name="Onufrak A."/>
            <person name="Murdoch R.W."/>
            <person name="Gazis R."/>
            <person name="Huff M."/>
            <person name="Staton M."/>
            <person name="Klingeman W."/>
            <person name="Hadziabdic D."/>
        </authorList>
    </citation>
    <scope>NUCLEOTIDE SEQUENCE</scope>
    <source>
        <strain evidence="5">1262</strain>
    </source>
</reference>
<evidence type="ECO:0000256" key="1">
    <source>
        <dbReference type="ARBA" id="ARBA00004123"/>
    </source>
</evidence>
<dbReference type="InterPro" id="IPR001138">
    <property type="entry name" value="Zn2Cys6_DnaBD"/>
</dbReference>
<evidence type="ECO:0000256" key="2">
    <source>
        <dbReference type="ARBA" id="ARBA00023242"/>
    </source>
</evidence>
<keyword evidence="2" id="KW-0539">Nucleus</keyword>